<evidence type="ECO:0000313" key="1">
    <source>
        <dbReference type="EMBL" id="MBD2703395.1"/>
    </source>
</evidence>
<dbReference type="EMBL" id="JACWZY010000021">
    <property type="protein sequence ID" value="MBD2703395.1"/>
    <property type="molecule type" value="Genomic_DNA"/>
</dbReference>
<dbReference type="RefSeq" id="WP_190889244.1">
    <property type="nucleotide sequence ID" value="NZ_JACWZY010000021.1"/>
</dbReference>
<name>A0A927ATF6_9BACT</name>
<accession>A0A927ATF6</accession>
<keyword evidence="2" id="KW-1185">Reference proteome</keyword>
<gene>
    <name evidence="1" type="ORF">IC229_22315</name>
</gene>
<sequence length="54" mass="6114">MKKNLQSLWWQQSHTLSITSPLSYIAFRFLTGQPLFRAKLTKESAGQGASRPCC</sequence>
<evidence type="ECO:0000313" key="2">
    <source>
        <dbReference type="Proteomes" id="UP000598820"/>
    </source>
</evidence>
<comment type="caution">
    <text evidence="1">The sequence shown here is derived from an EMBL/GenBank/DDBJ whole genome shotgun (WGS) entry which is preliminary data.</text>
</comment>
<dbReference type="Proteomes" id="UP000598820">
    <property type="component" value="Unassembled WGS sequence"/>
</dbReference>
<proteinExistence type="predicted"/>
<reference evidence="1" key="1">
    <citation type="submission" date="2020-09" db="EMBL/GenBank/DDBJ databases">
        <authorList>
            <person name="Kim M.K."/>
        </authorList>
    </citation>
    <scope>NUCLEOTIDE SEQUENCE</scope>
    <source>
        <strain evidence="1">BT702</strain>
    </source>
</reference>
<organism evidence="1 2">
    <name type="scientific">Spirosoma profusum</name>
    <dbReference type="NCBI Taxonomy" id="2771354"/>
    <lineage>
        <taxon>Bacteria</taxon>
        <taxon>Pseudomonadati</taxon>
        <taxon>Bacteroidota</taxon>
        <taxon>Cytophagia</taxon>
        <taxon>Cytophagales</taxon>
        <taxon>Cytophagaceae</taxon>
        <taxon>Spirosoma</taxon>
    </lineage>
</organism>
<dbReference type="AlphaFoldDB" id="A0A927ATF6"/>
<protein>
    <submittedName>
        <fullName evidence="1">Uncharacterized protein</fullName>
    </submittedName>
</protein>